<dbReference type="OrthoDB" id="5149376at2"/>
<protein>
    <recommendedName>
        <fullName evidence="3">Lasso RiPP family leader peptide-containing protein</fullName>
    </recommendedName>
</protein>
<dbReference type="AlphaFoldDB" id="A0A512D3P2"/>
<proteinExistence type="predicted"/>
<comment type="caution">
    <text evidence="1">The sequence shown here is derived from an EMBL/GenBank/DDBJ whole genome shotgun (WGS) entry which is preliminary data.</text>
</comment>
<evidence type="ECO:0000313" key="1">
    <source>
        <dbReference type="EMBL" id="GEO31073.1"/>
    </source>
</evidence>
<dbReference type="RefSeq" id="WP_147067497.1">
    <property type="nucleotide sequence ID" value="NZ_BAAARO010000011.1"/>
</dbReference>
<keyword evidence="2" id="KW-1185">Reference proteome</keyword>
<sequence length="43" mass="4500">MENYESPSLTDVGSVVDLTMGDLFQPGQDALSQIPIIGGLFGS</sequence>
<dbReference type="NCBIfam" id="NF033521">
    <property type="entry name" value="lasso_leader_L3"/>
    <property type="match status" value="1"/>
</dbReference>
<dbReference type="Proteomes" id="UP000321534">
    <property type="component" value="Unassembled WGS sequence"/>
</dbReference>
<dbReference type="EMBL" id="BJYX01000016">
    <property type="protein sequence ID" value="GEO31073.1"/>
    <property type="molecule type" value="Genomic_DNA"/>
</dbReference>
<gene>
    <name evidence="1" type="ORF">TAE01_28830</name>
</gene>
<evidence type="ECO:0008006" key="3">
    <source>
        <dbReference type="Google" id="ProtNLM"/>
    </source>
</evidence>
<accession>A0A512D3P2</accession>
<evidence type="ECO:0000313" key="2">
    <source>
        <dbReference type="Proteomes" id="UP000321534"/>
    </source>
</evidence>
<organism evidence="1 2">
    <name type="scientific">Terrabacter aerolatus</name>
    <dbReference type="NCBI Taxonomy" id="422442"/>
    <lineage>
        <taxon>Bacteria</taxon>
        <taxon>Bacillati</taxon>
        <taxon>Actinomycetota</taxon>
        <taxon>Actinomycetes</taxon>
        <taxon>Micrococcales</taxon>
        <taxon>Intrasporangiaceae</taxon>
        <taxon>Terrabacter</taxon>
    </lineage>
</organism>
<name>A0A512D3P2_9MICO</name>
<reference evidence="1 2" key="1">
    <citation type="submission" date="2019-07" db="EMBL/GenBank/DDBJ databases">
        <title>Whole genome shotgun sequence of Terrabacter aerolatus NBRC 106305.</title>
        <authorList>
            <person name="Hosoyama A."/>
            <person name="Uohara A."/>
            <person name="Ohji S."/>
            <person name="Ichikawa N."/>
        </authorList>
    </citation>
    <scope>NUCLEOTIDE SEQUENCE [LARGE SCALE GENOMIC DNA]</scope>
    <source>
        <strain evidence="1 2">NBRC 106305</strain>
    </source>
</reference>